<dbReference type="STRING" id="907931.GCA_000165675_00964"/>
<dbReference type="Pfam" id="PF24032">
    <property type="entry name" value="YQBQ"/>
    <property type="match status" value="2"/>
</dbReference>
<gene>
    <name evidence="2" type="ORF">C5L23_000383</name>
</gene>
<protein>
    <recommendedName>
        <fullName evidence="1">YqbQ/XkdQ domain-containing protein</fullName>
    </recommendedName>
</protein>
<sequence length="348" mass="39933">MTISKFIIKRRTTNDSWDVRSLVLPPKWTTDTTYEAGELSFELLMIDNTFIPQMGDAVYFGWNGNNVFMGYIFSAEYSKDNKTISCVAYDKLRYLKNQDSIVWPVSTLSQRFERVTKAAGITHKVVNNSTYKLKTEVADQKTYFEMLQTGIENVLSATGTRYYIRDNYGTVELLKAQQTQTDLILGDASLLTDFNYTQSIDQSANTVKVIREDKHSKKRKVVTYDEKTKKKKTKTETTSWTTTTVKHADSADHIKQWGRLQIVEKADNDMNDAQMLTKAKQLLREKNKISQTLKVTAIGLLGIRAGTSFYFRSQELKTFGFGQKLVFPTKVTHTFDPNDWTMDIEVLI</sequence>
<feature type="domain" description="YqbQ/XkdQ" evidence="1">
    <location>
        <begin position="243"/>
        <end position="346"/>
    </location>
</feature>
<evidence type="ECO:0000259" key="1">
    <source>
        <dbReference type="Pfam" id="PF24032"/>
    </source>
</evidence>
<evidence type="ECO:0000313" key="3">
    <source>
        <dbReference type="Proteomes" id="UP000295681"/>
    </source>
</evidence>
<dbReference type="Proteomes" id="UP000295681">
    <property type="component" value="Unassembled WGS sequence"/>
</dbReference>
<dbReference type="InterPro" id="IPR056937">
    <property type="entry name" value="YqbQ/XkdQ"/>
</dbReference>
<comment type="caution">
    <text evidence="2">The sequence shown here is derived from an EMBL/GenBank/DDBJ whole genome shotgun (WGS) entry which is preliminary data.</text>
</comment>
<name>A0A4R5N8A4_9LACO</name>
<keyword evidence="3" id="KW-1185">Reference proteome</keyword>
<accession>A0A4R5N8A4</accession>
<dbReference type="EMBL" id="PUFI01000014">
    <property type="protein sequence ID" value="TDG68077.1"/>
    <property type="molecule type" value="Genomic_DNA"/>
</dbReference>
<feature type="domain" description="YqbQ/XkdQ" evidence="1">
    <location>
        <begin position="27"/>
        <end position="231"/>
    </location>
</feature>
<organism evidence="2 3">
    <name type="scientific">Leuconostoc fallax</name>
    <dbReference type="NCBI Taxonomy" id="1251"/>
    <lineage>
        <taxon>Bacteria</taxon>
        <taxon>Bacillati</taxon>
        <taxon>Bacillota</taxon>
        <taxon>Bacilli</taxon>
        <taxon>Lactobacillales</taxon>
        <taxon>Lactobacillaceae</taxon>
        <taxon>Leuconostoc</taxon>
    </lineage>
</organism>
<evidence type="ECO:0000313" key="2">
    <source>
        <dbReference type="EMBL" id="TDG68077.1"/>
    </source>
</evidence>
<dbReference type="AlphaFoldDB" id="A0A4R5N8A4"/>
<dbReference type="RefSeq" id="WP_133264392.1">
    <property type="nucleotide sequence ID" value="NZ_PUFI01000014.1"/>
</dbReference>
<proteinExistence type="predicted"/>
<reference evidence="2 3" key="1">
    <citation type="journal article" date="2019" name="Appl. Microbiol. Biotechnol.">
        <title>Uncovering carbohydrate metabolism through a genotype-phenotype association study of 56 lactic acid bacteria genomes.</title>
        <authorList>
            <person name="Buron-Moles G."/>
            <person name="Chailyan A."/>
            <person name="Dolejs I."/>
            <person name="Forster J."/>
            <person name="Miks M.H."/>
        </authorList>
    </citation>
    <scope>NUCLEOTIDE SEQUENCE [LARGE SCALE GENOMIC DNA]</scope>
    <source>
        <strain evidence="2 3">ATCC 700006</strain>
    </source>
</reference>
<dbReference type="SUPFAM" id="SSF69279">
    <property type="entry name" value="Phage tail proteins"/>
    <property type="match status" value="1"/>
</dbReference>